<dbReference type="Proteomes" id="UP000441585">
    <property type="component" value="Unassembled WGS sequence"/>
</dbReference>
<dbReference type="Gene3D" id="3.40.630.30">
    <property type="match status" value="1"/>
</dbReference>
<name>A0A6I2MHX1_9BACI</name>
<dbReference type="CDD" id="cd04301">
    <property type="entry name" value="NAT_SF"/>
    <property type="match status" value="1"/>
</dbReference>
<dbReference type="Pfam" id="PF00583">
    <property type="entry name" value="Acetyltransf_1"/>
    <property type="match status" value="1"/>
</dbReference>
<evidence type="ECO:0000256" key="2">
    <source>
        <dbReference type="ARBA" id="ARBA00023315"/>
    </source>
</evidence>
<keyword evidence="2" id="KW-0012">Acyltransferase</keyword>
<comment type="caution">
    <text evidence="4">The sequence shown here is derived from an EMBL/GenBank/DDBJ whole genome shotgun (WGS) entry which is preliminary data.</text>
</comment>
<feature type="domain" description="N-acetyltransferase" evidence="3">
    <location>
        <begin position="5"/>
        <end position="149"/>
    </location>
</feature>
<evidence type="ECO:0000256" key="1">
    <source>
        <dbReference type="ARBA" id="ARBA00022679"/>
    </source>
</evidence>
<dbReference type="RefSeq" id="WP_154319640.1">
    <property type="nucleotide sequence ID" value="NZ_CAJFZX010000005.1"/>
</dbReference>
<evidence type="ECO:0000259" key="3">
    <source>
        <dbReference type="PROSITE" id="PS51186"/>
    </source>
</evidence>
<dbReference type="PANTHER" id="PTHR10545">
    <property type="entry name" value="DIAMINE N-ACETYLTRANSFERASE"/>
    <property type="match status" value="1"/>
</dbReference>
<proteinExistence type="predicted"/>
<dbReference type="AlphaFoldDB" id="A0A6I2MHX1"/>
<dbReference type="PANTHER" id="PTHR10545:SF29">
    <property type="entry name" value="GH14572P-RELATED"/>
    <property type="match status" value="1"/>
</dbReference>
<protein>
    <submittedName>
        <fullName evidence="4">GNAT family N-acetyltransferase</fullName>
    </submittedName>
</protein>
<dbReference type="PROSITE" id="PS51186">
    <property type="entry name" value="GNAT"/>
    <property type="match status" value="1"/>
</dbReference>
<dbReference type="GO" id="GO:0008080">
    <property type="term" value="F:N-acetyltransferase activity"/>
    <property type="evidence" value="ECO:0007669"/>
    <property type="project" value="UniProtKB-ARBA"/>
</dbReference>
<dbReference type="InterPro" id="IPR016181">
    <property type="entry name" value="Acyl_CoA_acyltransferase"/>
</dbReference>
<sequence length="149" mass="17384">MNLSFIIRHPKELDLEPLTELMYEYIVDFYQCPKPPEQKIHQLIKTLQQKEKGIQFLAEENGKAAGFATLYFTYSTTRAEPITIMNDLYVREAYRGTGAAEKLFKSCHTYSREHQYAAMTWETANDNARAQRFYEKMGGKKGDFLTYSI</sequence>
<dbReference type="InterPro" id="IPR051016">
    <property type="entry name" value="Diverse_Substrate_AcTransf"/>
</dbReference>
<keyword evidence="1 4" id="KW-0808">Transferase</keyword>
<dbReference type="InterPro" id="IPR000182">
    <property type="entry name" value="GNAT_dom"/>
</dbReference>
<organism evidence="4 5">
    <name type="scientific">Metabacillus idriensis</name>
    <dbReference type="NCBI Taxonomy" id="324768"/>
    <lineage>
        <taxon>Bacteria</taxon>
        <taxon>Bacillati</taxon>
        <taxon>Bacillota</taxon>
        <taxon>Bacilli</taxon>
        <taxon>Bacillales</taxon>
        <taxon>Bacillaceae</taxon>
        <taxon>Metabacillus</taxon>
    </lineage>
</organism>
<gene>
    <name evidence="4" type="ORF">GJU41_22330</name>
</gene>
<keyword evidence="5" id="KW-1185">Reference proteome</keyword>
<accession>A0A6I2MHX1</accession>
<evidence type="ECO:0000313" key="5">
    <source>
        <dbReference type="Proteomes" id="UP000441585"/>
    </source>
</evidence>
<evidence type="ECO:0000313" key="4">
    <source>
        <dbReference type="EMBL" id="MRX56686.1"/>
    </source>
</evidence>
<dbReference type="SUPFAM" id="SSF55729">
    <property type="entry name" value="Acyl-CoA N-acyltransferases (Nat)"/>
    <property type="match status" value="1"/>
</dbReference>
<reference evidence="4 5" key="1">
    <citation type="submission" date="2019-11" db="EMBL/GenBank/DDBJ databases">
        <title>Bacillus idriensis genome.</title>
        <authorList>
            <person name="Konopka E.N."/>
            <person name="Newman J.D."/>
        </authorList>
    </citation>
    <scope>NUCLEOTIDE SEQUENCE [LARGE SCALE GENOMIC DNA]</scope>
    <source>
        <strain evidence="4 5">DSM 19097</strain>
    </source>
</reference>
<dbReference type="EMBL" id="WKKF01000015">
    <property type="protein sequence ID" value="MRX56686.1"/>
    <property type="molecule type" value="Genomic_DNA"/>
</dbReference>